<feature type="compositionally biased region" description="Basic and acidic residues" evidence="4">
    <location>
        <begin position="620"/>
        <end position="638"/>
    </location>
</feature>
<dbReference type="GO" id="GO:0005634">
    <property type="term" value="C:nucleus"/>
    <property type="evidence" value="ECO:0007669"/>
    <property type="project" value="TreeGrafter"/>
</dbReference>
<keyword evidence="6" id="KW-1185">Reference proteome</keyword>
<dbReference type="Gene3D" id="3.80.10.10">
    <property type="entry name" value="Ribonuclease Inhibitor"/>
    <property type="match status" value="3"/>
</dbReference>
<feature type="region of interest" description="Disordered" evidence="4">
    <location>
        <begin position="190"/>
        <end position="214"/>
    </location>
</feature>
<proteinExistence type="predicted"/>
<dbReference type="PANTHER" id="PTHR24113">
    <property type="entry name" value="RAN GTPASE-ACTIVATING PROTEIN 1"/>
    <property type="match status" value="1"/>
</dbReference>
<feature type="region of interest" description="Disordered" evidence="4">
    <location>
        <begin position="558"/>
        <end position="656"/>
    </location>
</feature>
<dbReference type="SUPFAM" id="SSF52047">
    <property type="entry name" value="RNI-like"/>
    <property type="match status" value="2"/>
</dbReference>
<evidence type="ECO:0000256" key="3">
    <source>
        <dbReference type="ARBA" id="ARBA00022737"/>
    </source>
</evidence>
<dbReference type="PROSITE" id="PS51450">
    <property type="entry name" value="LRR"/>
    <property type="match status" value="1"/>
</dbReference>
<gene>
    <name evidence="5" type="primary">NLRP4</name>
    <name evidence="5" type="ORF">HK100_007140</name>
</gene>
<protein>
    <submittedName>
        <fullName evidence="5">NACHT, LRR and PYD domains-containing protein 4</fullName>
    </submittedName>
</protein>
<dbReference type="PANTHER" id="PTHR24113:SF12">
    <property type="entry name" value="RAN GTPASE-ACTIVATING PROTEIN 1"/>
    <property type="match status" value="1"/>
</dbReference>
<comment type="caution">
    <text evidence="5">The sequence shown here is derived from an EMBL/GenBank/DDBJ whole genome shotgun (WGS) entry which is preliminary data.</text>
</comment>
<dbReference type="EMBL" id="JADGJH010000335">
    <property type="protein sequence ID" value="KAJ3130941.1"/>
    <property type="molecule type" value="Genomic_DNA"/>
</dbReference>
<dbReference type="InterPro" id="IPR001611">
    <property type="entry name" value="Leu-rich_rpt"/>
</dbReference>
<feature type="compositionally biased region" description="Basic and acidic residues" evidence="4">
    <location>
        <begin position="558"/>
        <end position="592"/>
    </location>
</feature>
<dbReference type="AlphaFoldDB" id="A0AAD5T7L1"/>
<evidence type="ECO:0000256" key="1">
    <source>
        <dbReference type="ARBA" id="ARBA00022468"/>
    </source>
</evidence>
<name>A0AAD5T7L1_9FUNG</name>
<evidence type="ECO:0000256" key="4">
    <source>
        <dbReference type="SAM" id="MobiDB-lite"/>
    </source>
</evidence>
<evidence type="ECO:0000313" key="5">
    <source>
        <dbReference type="EMBL" id="KAJ3130941.1"/>
    </source>
</evidence>
<dbReference type="GO" id="GO:0048471">
    <property type="term" value="C:perinuclear region of cytoplasm"/>
    <property type="evidence" value="ECO:0007669"/>
    <property type="project" value="TreeGrafter"/>
</dbReference>
<dbReference type="GO" id="GO:0006913">
    <property type="term" value="P:nucleocytoplasmic transport"/>
    <property type="evidence" value="ECO:0007669"/>
    <property type="project" value="TreeGrafter"/>
</dbReference>
<organism evidence="5 6">
    <name type="scientific">Physocladia obscura</name>
    <dbReference type="NCBI Taxonomy" id="109957"/>
    <lineage>
        <taxon>Eukaryota</taxon>
        <taxon>Fungi</taxon>
        <taxon>Fungi incertae sedis</taxon>
        <taxon>Chytridiomycota</taxon>
        <taxon>Chytridiomycota incertae sedis</taxon>
        <taxon>Chytridiomycetes</taxon>
        <taxon>Chytridiales</taxon>
        <taxon>Chytriomycetaceae</taxon>
        <taxon>Physocladia</taxon>
    </lineage>
</organism>
<feature type="compositionally biased region" description="Acidic residues" evidence="4">
    <location>
        <begin position="593"/>
        <end position="619"/>
    </location>
</feature>
<dbReference type="InterPro" id="IPR027038">
    <property type="entry name" value="RanGap"/>
</dbReference>
<sequence>MSRNSMNIICKGITGNFSFFSELDLKNSRITDKSVWSDFTSALKSNTNIQTLDLSYNDVTDVPGLFEAIRDHTGLKKVLIGSAFDPMPFLSGKSVASVTFNTIDSLGLNILVDVWAIGKPFLEKLFITKFINEKENDSAFESTISKFGAFLSALPNLKEISLPEILANAAIQCLNDSLTIVSVSLIGTGTRSTATGKKSKLAKDGSATDKKNKKKVASKKKQVAEWMDPFCKAMVKCAKSKTQKEIDLELADENGERNANVLRTLYLSDLSLDDEDMYIFAESLAEITDFAVAELNLQNNEIGADGIKDVLNAFKADNKFLTSITLASNSIGPTSATAFKNFIKNATNLTDIDLSENPIGSAFEAIADAIKSLPDCALEYATFGRTNMTDDELILLSGALTSNKNIEYLDISENEFNVAGITALGQSLFANSTLTEIVLTNSLSGPNGLESIADALKNGVCAVKDLWLEKCQIRDTGAKIILESQSGERKTLRSLMLEDNEIEGGAELCALFDQHKDLFSAGIEYLWFENNLSLSGGLLKAMGPVIVAAANFAAEAKQKEKAVDDTENVDEKGTDQDEANKEGADGDNSKESVDEEASNEDNSDEEDAKEDNSDEEDVKEDNSSDQKDATKDNSDGNSEKSANQSSSEDSEDDDDTVPKGLLNLAFTGCSKIGNDAAVEMIQLLHLLNEIEIGFDDCGLDDKIVGSVCEAISNPSAHFILNLEKNKITDEGVKTISSFAETNLNSNSIDYCIYLAGNSFTSDFSKEFSEKLEKYEIYLTGDEESVEKVFEYSEST</sequence>
<dbReference type="GO" id="GO:0031267">
    <property type="term" value="F:small GTPase binding"/>
    <property type="evidence" value="ECO:0007669"/>
    <property type="project" value="TreeGrafter"/>
</dbReference>
<evidence type="ECO:0000313" key="6">
    <source>
        <dbReference type="Proteomes" id="UP001211907"/>
    </source>
</evidence>
<accession>A0AAD5T7L1</accession>
<dbReference type="Pfam" id="PF13516">
    <property type="entry name" value="LRR_6"/>
    <property type="match status" value="3"/>
</dbReference>
<keyword evidence="2" id="KW-0433">Leucine-rich repeat</keyword>
<dbReference type="GO" id="GO:0005829">
    <property type="term" value="C:cytosol"/>
    <property type="evidence" value="ECO:0007669"/>
    <property type="project" value="TreeGrafter"/>
</dbReference>
<dbReference type="GO" id="GO:0005096">
    <property type="term" value="F:GTPase activator activity"/>
    <property type="evidence" value="ECO:0007669"/>
    <property type="project" value="UniProtKB-KW"/>
</dbReference>
<reference evidence="5" key="1">
    <citation type="submission" date="2020-05" db="EMBL/GenBank/DDBJ databases">
        <title>Phylogenomic resolution of chytrid fungi.</title>
        <authorList>
            <person name="Stajich J.E."/>
            <person name="Amses K."/>
            <person name="Simmons R."/>
            <person name="Seto K."/>
            <person name="Myers J."/>
            <person name="Bonds A."/>
            <person name="Quandt C.A."/>
            <person name="Barry K."/>
            <person name="Liu P."/>
            <person name="Grigoriev I."/>
            <person name="Longcore J.E."/>
            <person name="James T.Y."/>
        </authorList>
    </citation>
    <scope>NUCLEOTIDE SEQUENCE</scope>
    <source>
        <strain evidence="5">JEL0513</strain>
    </source>
</reference>
<keyword evidence="1" id="KW-0343">GTPase activation</keyword>
<feature type="compositionally biased region" description="Basic and acidic residues" evidence="4">
    <location>
        <begin position="201"/>
        <end position="210"/>
    </location>
</feature>
<evidence type="ECO:0000256" key="2">
    <source>
        <dbReference type="ARBA" id="ARBA00022614"/>
    </source>
</evidence>
<keyword evidence="3" id="KW-0677">Repeat</keyword>
<dbReference type="Proteomes" id="UP001211907">
    <property type="component" value="Unassembled WGS sequence"/>
</dbReference>
<dbReference type="SMART" id="SM00368">
    <property type="entry name" value="LRR_RI"/>
    <property type="match status" value="8"/>
</dbReference>
<dbReference type="InterPro" id="IPR032675">
    <property type="entry name" value="LRR_dom_sf"/>
</dbReference>